<name>K2NLA0_TRYCR</name>
<accession>K2NLA0</accession>
<evidence type="ECO:0000313" key="3">
    <source>
        <dbReference type="Proteomes" id="UP000007350"/>
    </source>
</evidence>
<proteinExistence type="predicted"/>
<dbReference type="EMBL" id="AHKC01005494">
    <property type="protein sequence ID" value="EKF38539.1"/>
    <property type="molecule type" value="Genomic_DNA"/>
</dbReference>
<evidence type="ECO:0000313" key="2">
    <source>
        <dbReference type="EMBL" id="EKF38539.1"/>
    </source>
</evidence>
<dbReference type="PANTHER" id="PTHR15668:SF4">
    <property type="entry name" value="COILED-COIL DOMAIN-CONTAINING PROTEIN 22"/>
    <property type="match status" value="1"/>
</dbReference>
<gene>
    <name evidence="2" type="ORF">MOQ_001253</name>
</gene>
<comment type="caution">
    <text evidence="2">The sequence shown here is derived from an EMBL/GenBank/DDBJ whole genome shotgun (WGS) entry which is preliminary data.</text>
</comment>
<dbReference type="GO" id="GO:2000060">
    <property type="term" value="P:positive regulation of ubiquitin-dependent protein catabolic process"/>
    <property type="evidence" value="ECO:0007669"/>
    <property type="project" value="TreeGrafter"/>
</dbReference>
<evidence type="ECO:0000256" key="1">
    <source>
        <dbReference type="SAM" id="Coils"/>
    </source>
</evidence>
<dbReference type="OrthoDB" id="10266736at2759"/>
<dbReference type="PANTHER" id="PTHR15668">
    <property type="entry name" value="JM1 PROTEIN"/>
    <property type="match status" value="1"/>
</dbReference>
<reference evidence="2 3" key="1">
    <citation type="journal article" date="2012" name="BMC Genomics">
        <title>Comparative genomic analysis of human infective Trypanosoma cruzi lineages with the bat-restricted subspecies T. cruzi marinkellei.</title>
        <authorList>
            <person name="Franzen O."/>
            <person name="Talavera-Lopez C."/>
            <person name="Ochaya S."/>
            <person name="Butler C.E."/>
            <person name="Messenger L.A."/>
            <person name="Lewis M.D."/>
            <person name="Llewellyn M.S."/>
            <person name="Marinkelle C.J."/>
            <person name="Tyler K.M."/>
            <person name="Miles M.A."/>
            <person name="Andersson B."/>
        </authorList>
    </citation>
    <scope>NUCLEOTIDE SEQUENCE [LARGE SCALE GENOMIC DNA]</scope>
    <source>
        <strain evidence="2 3">B7</strain>
    </source>
</reference>
<dbReference type="AlphaFoldDB" id="K2NLA0"/>
<dbReference type="GO" id="GO:0097602">
    <property type="term" value="F:cullin family protein binding"/>
    <property type="evidence" value="ECO:0007669"/>
    <property type="project" value="TreeGrafter"/>
</dbReference>
<keyword evidence="3" id="KW-1185">Reference proteome</keyword>
<sequence length="641" mass="73551">MEEEIAVVQLLQYGLPVTRSTSFAGFNSAALYELLTAALTQFFGTDGEEDQQQPPPSFEEAENATSRLRLLSILATRLQRAGCEFISPDHLMYPTEKTTRRILMWLIAELHRVTTANSVKDDVKWQQTPVAQAILSLHSVVQQHTPYVKKKNPKESIPPRESVIPAVPAFFFAVSAQERREGGVQPSLWQQFCRAYDAMQGFPHSSEEAPYQPQWREVLLNSFQEANAVVRTFENELKSNRATGPLMVRDASVVENCIKLTQASRKRYYEKKTTLASLHPLRAYAFAADVFYFNMSEDDISVQRTTNTTVTARETASEKADSHHDTLAKDDVYASQEKHDILHEYSEAKKEFRHLKKKLAELLAQKMGCDEEVEMLQASYGQTCSERERHKAEAERIAQALALLDTPEESEVQLERQVAELVEACENNRREVQMKLQKVEKKHIELLERLRVVGGDHEEQLLQLWQAVKNVQRQINEKERNVQQWQESVLLSNTTDIDISNFLSYIYEMTSNVCRQQAQIASIERETAAYNTRIEELEGRLRLSFFKQASELYQKAMVFDDGNVFQRIHKNLNEMRDGYRVLISATAKHGELTLESYRIEERLQNLRAEVEACDTEKVKTDLANLRVVKDSSSPYITDSGR</sequence>
<feature type="coiled-coil region" evidence="1">
    <location>
        <begin position="411"/>
        <end position="488"/>
    </location>
</feature>
<organism evidence="2 3">
    <name type="scientific">Trypanosoma cruzi marinkellei</name>
    <dbReference type="NCBI Taxonomy" id="85056"/>
    <lineage>
        <taxon>Eukaryota</taxon>
        <taxon>Discoba</taxon>
        <taxon>Euglenozoa</taxon>
        <taxon>Kinetoplastea</taxon>
        <taxon>Metakinetoplastina</taxon>
        <taxon>Trypanosomatida</taxon>
        <taxon>Trypanosomatidae</taxon>
        <taxon>Trypanosoma</taxon>
        <taxon>Schizotrypanum</taxon>
    </lineage>
</organism>
<protein>
    <submittedName>
        <fullName evidence="2">Uncharacterized protein</fullName>
    </submittedName>
</protein>
<keyword evidence="1" id="KW-0175">Coiled coil</keyword>
<dbReference type="InterPro" id="IPR008530">
    <property type="entry name" value="CCDC22"/>
</dbReference>
<dbReference type="Proteomes" id="UP000007350">
    <property type="component" value="Unassembled WGS sequence"/>
</dbReference>